<dbReference type="EMBL" id="JAKELO010000002">
    <property type="protein sequence ID" value="MDE4909004.1"/>
    <property type="molecule type" value="Genomic_DNA"/>
</dbReference>
<reference evidence="2" key="1">
    <citation type="submission" date="2022-01" db="EMBL/GenBank/DDBJ databases">
        <title>Draft genome of Methanogenium marinum DSM 15558.</title>
        <authorList>
            <person name="Chen S.-C."/>
            <person name="You Y.-T."/>
        </authorList>
    </citation>
    <scope>NUCLEOTIDE SEQUENCE</scope>
    <source>
        <strain evidence="2">DSM 15558</strain>
    </source>
</reference>
<dbReference type="Proteomes" id="UP001143747">
    <property type="component" value="Unassembled WGS sequence"/>
</dbReference>
<dbReference type="AlphaFoldDB" id="A0A9Q4KUI0"/>
<keyword evidence="3" id="KW-1185">Reference proteome</keyword>
<dbReference type="GO" id="GO:0008832">
    <property type="term" value="F:dGTPase activity"/>
    <property type="evidence" value="ECO:0007669"/>
    <property type="project" value="TreeGrafter"/>
</dbReference>
<dbReference type="SUPFAM" id="SSF109604">
    <property type="entry name" value="HD-domain/PDEase-like"/>
    <property type="match status" value="1"/>
</dbReference>
<dbReference type="RefSeq" id="WP_274925611.1">
    <property type="nucleotide sequence ID" value="NZ_JAKELO010000002.1"/>
</dbReference>
<evidence type="ECO:0000313" key="2">
    <source>
        <dbReference type="EMBL" id="MDE4909004.1"/>
    </source>
</evidence>
<sequence length="401" mass="44229">MKTIKDPVHGHVRVSDDLLPLLDAPHVQRLRYVRQLGFSHLVYPGANHSRFEHSVGTMYLAGSMARELGLDADDCLLTEAAALLHDIGHGPFSHATEPLLTEFCGRGHDDIAPLLIEDLAPILSGAGLDPNEIAAMVNGTHRYAGIIHGDLDVDRMDYLMRDAHYTGVPYGTVDPDRLIHSIAINDEYGLYLRESGIHSAESLLLARTLMRPSVYYHHVSRIAESMILLAGLEHATAVGEGAYHEMVRMNDFSFIAALLSSPSDEAVTLTQRILDRHLYKRAIYVGQDQVNAEGYRQGISVVRSREIAGEIAAEAGVDVTTVLVDIPAFPSEMRMGVRVEDHYDLKSLEEISPLLTALNKARRGQWRLGIYTLPGQQNAVADAAGRILSIKKPTKQDRLIL</sequence>
<dbReference type="InterPro" id="IPR006674">
    <property type="entry name" value="HD_domain"/>
</dbReference>
<gene>
    <name evidence="2" type="ORF">L0665_10330</name>
</gene>
<dbReference type="InterPro" id="IPR003607">
    <property type="entry name" value="HD/PDEase_dom"/>
</dbReference>
<dbReference type="InterPro" id="IPR045509">
    <property type="entry name" value="HD_assoc_2"/>
</dbReference>
<dbReference type="Gene3D" id="1.10.3210.10">
    <property type="entry name" value="Hypothetical protein af1432"/>
    <property type="match status" value="1"/>
</dbReference>
<organism evidence="2 3">
    <name type="scientific">Methanogenium marinum</name>
    <dbReference type="NCBI Taxonomy" id="348610"/>
    <lineage>
        <taxon>Archaea</taxon>
        <taxon>Methanobacteriati</taxon>
        <taxon>Methanobacteriota</taxon>
        <taxon>Stenosarchaea group</taxon>
        <taxon>Methanomicrobia</taxon>
        <taxon>Methanomicrobiales</taxon>
        <taxon>Methanomicrobiaceae</taxon>
        <taxon>Methanogenium</taxon>
    </lineage>
</organism>
<comment type="caution">
    <text evidence="2">The sequence shown here is derived from an EMBL/GenBank/DDBJ whole genome shotgun (WGS) entry which is preliminary data.</text>
</comment>
<protein>
    <submittedName>
        <fullName evidence="2">HD domain-containing protein</fullName>
    </submittedName>
</protein>
<accession>A0A9Q4KUI0</accession>
<dbReference type="PANTHER" id="PTHR11373">
    <property type="entry name" value="DEOXYNUCLEOSIDE TRIPHOSPHATE TRIPHOSPHOHYDROLASE"/>
    <property type="match status" value="1"/>
</dbReference>
<dbReference type="PROSITE" id="PS51831">
    <property type="entry name" value="HD"/>
    <property type="match status" value="1"/>
</dbReference>
<feature type="domain" description="HD" evidence="1">
    <location>
        <begin position="50"/>
        <end position="159"/>
    </location>
</feature>
<dbReference type="Pfam" id="PF01966">
    <property type="entry name" value="HD"/>
    <property type="match status" value="1"/>
</dbReference>
<dbReference type="Pfam" id="PF19276">
    <property type="entry name" value="HD_assoc_2"/>
    <property type="match status" value="1"/>
</dbReference>
<dbReference type="PANTHER" id="PTHR11373:SF4">
    <property type="entry name" value="DEOXYNUCLEOSIDE TRIPHOSPHATE TRIPHOSPHOHYDROLASE SAMHD1"/>
    <property type="match status" value="1"/>
</dbReference>
<dbReference type="CDD" id="cd00077">
    <property type="entry name" value="HDc"/>
    <property type="match status" value="1"/>
</dbReference>
<dbReference type="GO" id="GO:0006203">
    <property type="term" value="P:dGTP catabolic process"/>
    <property type="evidence" value="ECO:0007669"/>
    <property type="project" value="TreeGrafter"/>
</dbReference>
<evidence type="ECO:0000313" key="3">
    <source>
        <dbReference type="Proteomes" id="UP001143747"/>
    </source>
</evidence>
<dbReference type="InterPro" id="IPR050135">
    <property type="entry name" value="dGTPase-like"/>
</dbReference>
<proteinExistence type="predicted"/>
<name>A0A9Q4KUI0_9EURY</name>
<evidence type="ECO:0000259" key="1">
    <source>
        <dbReference type="PROSITE" id="PS51831"/>
    </source>
</evidence>
<dbReference type="SMART" id="SM00471">
    <property type="entry name" value="HDc"/>
    <property type="match status" value="1"/>
</dbReference>